<evidence type="ECO:0000313" key="1">
    <source>
        <dbReference type="EMBL" id="KAK7474104.1"/>
    </source>
</evidence>
<sequence>MYLLQQVDLTFHSSVIEDASPPTCNIPWNGTYLSPTRTDPRESPLPGCWTAESREGYHMTYYWFRFLEWRLA</sequence>
<comment type="caution">
    <text evidence="1">The sequence shown here is derived from an EMBL/GenBank/DDBJ whole genome shotgun (WGS) entry which is preliminary data.</text>
</comment>
<organism evidence="1 2">
    <name type="scientific">Batillaria attramentaria</name>
    <dbReference type="NCBI Taxonomy" id="370345"/>
    <lineage>
        <taxon>Eukaryota</taxon>
        <taxon>Metazoa</taxon>
        <taxon>Spiralia</taxon>
        <taxon>Lophotrochozoa</taxon>
        <taxon>Mollusca</taxon>
        <taxon>Gastropoda</taxon>
        <taxon>Caenogastropoda</taxon>
        <taxon>Sorbeoconcha</taxon>
        <taxon>Cerithioidea</taxon>
        <taxon>Batillariidae</taxon>
        <taxon>Batillaria</taxon>
    </lineage>
</organism>
<protein>
    <submittedName>
        <fullName evidence="1">Uncharacterized protein</fullName>
    </submittedName>
</protein>
<reference evidence="1 2" key="1">
    <citation type="journal article" date="2023" name="Sci. Data">
        <title>Genome assembly of the Korean intertidal mud-creeper Batillaria attramentaria.</title>
        <authorList>
            <person name="Patra A.K."/>
            <person name="Ho P.T."/>
            <person name="Jun S."/>
            <person name="Lee S.J."/>
            <person name="Kim Y."/>
            <person name="Won Y.J."/>
        </authorList>
    </citation>
    <scope>NUCLEOTIDE SEQUENCE [LARGE SCALE GENOMIC DNA]</scope>
    <source>
        <strain evidence="1">Wonlab-2016</strain>
    </source>
</reference>
<name>A0ABD0JH07_9CAEN</name>
<dbReference type="EMBL" id="JACVVK020000447">
    <property type="protein sequence ID" value="KAK7474104.1"/>
    <property type="molecule type" value="Genomic_DNA"/>
</dbReference>
<dbReference type="AlphaFoldDB" id="A0ABD0JH07"/>
<keyword evidence="2" id="KW-1185">Reference proteome</keyword>
<evidence type="ECO:0000313" key="2">
    <source>
        <dbReference type="Proteomes" id="UP001519460"/>
    </source>
</evidence>
<proteinExistence type="predicted"/>
<dbReference type="Proteomes" id="UP001519460">
    <property type="component" value="Unassembled WGS sequence"/>
</dbReference>
<accession>A0ABD0JH07</accession>
<gene>
    <name evidence="1" type="ORF">BaRGS_00034633</name>
</gene>